<accession>A0A085G828</accession>
<dbReference type="STRING" id="910964.GEAM_2656"/>
<keyword evidence="6" id="KW-1185">Reference proteome</keyword>
<dbReference type="Gene3D" id="1.10.10.60">
    <property type="entry name" value="Homeodomain-like"/>
    <property type="match status" value="2"/>
</dbReference>
<keyword evidence="3" id="KW-0804">Transcription</keyword>
<dbReference type="Proteomes" id="UP000028640">
    <property type="component" value="Unassembled WGS sequence"/>
</dbReference>
<dbReference type="GeneID" id="78382875"/>
<keyword evidence="1" id="KW-0805">Transcription regulation</keyword>
<keyword evidence="2" id="KW-0238">DNA-binding</keyword>
<dbReference type="PROSITE" id="PS01124">
    <property type="entry name" value="HTH_ARAC_FAMILY_2"/>
    <property type="match status" value="1"/>
</dbReference>
<comment type="caution">
    <text evidence="5">The sequence shown here is derived from an EMBL/GenBank/DDBJ whole genome shotgun (WGS) entry which is preliminary data.</text>
</comment>
<dbReference type="PANTHER" id="PTHR47504">
    <property type="entry name" value="RIGHT ORIGIN-BINDING PROTEIN"/>
    <property type="match status" value="1"/>
</dbReference>
<dbReference type="EMBL" id="JMPJ01000063">
    <property type="protein sequence ID" value="KFC79873.1"/>
    <property type="molecule type" value="Genomic_DNA"/>
</dbReference>
<proteinExistence type="predicted"/>
<evidence type="ECO:0000256" key="3">
    <source>
        <dbReference type="ARBA" id="ARBA00023163"/>
    </source>
</evidence>
<dbReference type="eggNOG" id="COG2207">
    <property type="taxonomic scope" value="Bacteria"/>
</dbReference>
<dbReference type="RefSeq" id="WP_051899518.1">
    <property type="nucleotide sequence ID" value="NZ_JMPJ01000063.1"/>
</dbReference>
<feature type="domain" description="HTH araC/xylS-type" evidence="4">
    <location>
        <begin position="13"/>
        <end position="111"/>
    </location>
</feature>
<dbReference type="OrthoDB" id="282744at2"/>
<sequence>MTNKEEFQLSIVINVLAWLDENITQGLTIHSIAEYSGYSHWHLQRIFKKYTGVTLGSYISKRQLYFAALDLLGQEKDIVLVAMKYGYESQQTFTRAFKSRLRVNPGRVKRFTPTQAEDFTQQTLKKMFALNAPVKRFNNIPDIGLAA</sequence>
<dbReference type="PANTHER" id="PTHR47504:SF2">
    <property type="entry name" value="REGULATORY PROTEIN SOXS"/>
    <property type="match status" value="1"/>
</dbReference>
<evidence type="ECO:0000313" key="6">
    <source>
        <dbReference type="Proteomes" id="UP000028640"/>
    </source>
</evidence>
<evidence type="ECO:0000256" key="2">
    <source>
        <dbReference type="ARBA" id="ARBA00023125"/>
    </source>
</evidence>
<evidence type="ECO:0000256" key="1">
    <source>
        <dbReference type="ARBA" id="ARBA00023015"/>
    </source>
</evidence>
<dbReference type="InterPro" id="IPR050959">
    <property type="entry name" value="MarA-like"/>
</dbReference>
<dbReference type="InterPro" id="IPR009057">
    <property type="entry name" value="Homeodomain-like_sf"/>
</dbReference>
<organism evidence="5 6">
    <name type="scientific">Ewingella americana (strain ATCC 33852 / DSM 4580 / CCUG 14506 / JCM 5911 / LMG 7869 / NCTC 12157 / CDC 1468-78)</name>
    <dbReference type="NCBI Taxonomy" id="910964"/>
    <lineage>
        <taxon>Bacteria</taxon>
        <taxon>Pseudomonadati</taxon>
        <taxon>Pseudomonadota</taxon>
        <taxon>Gammaproteobacteria</taxon>
        <taxon>Enterobacterales</taxon>
        <taxon>Yersiniaceae</taxon>
        <taxon>Ewingella</taxon>
    </lineage>
</organism>
<dbReference type="AlphaFoldDB" id="A0A085G828"/>
<dbReference type="GO" id="GO:0043565">
    <property type="term" value="F:sequence-specific DNA binding"/>
    <property type="evidence" value="ECO:0007669"/>
    <property type="project" value="InterPro"/>
</dbReference>
<evidence type="ECO:0000313" key="5">
    <source>
        <dbReference type="EMBL" id="KFC79873.1"/>
    </source>
</evidence>
<name>A0A085G828_EWIA3</name>
<gene>
    <name evidence="5" type="ORF">GEAM_2656</name>
</gene>
<protein>
    <submittedName>
        <fullName evidence="5">SoxS family regulatory protein</fullName>
    </submittedName>
</protein>
<dbReference type="SUPFAM" id="SSF46689">
    <property type="entry name" value="Homeodomain-like"/>
    <property type="match status" value="2"/>
</dbReference>
<reference evidence="5 6" key="1">
    <citation type="submission" date="2014-05" db="EMBL/GenBank/DDBJ databases">
        <title>ATOL: Assembling a taxonomically balanced genome-scale reconstruction of the evolutionary history of the Enterobacteriaceae.</title>
        <authorList>
            <person name="Plunkett G.III."/>
            <person name="Neeno-Eckwall E.C."/>
            <person name="Glasner J.D."/>
            <person name="Perna N.T."/>
        </authorList>
    </citation>
    <scope>NUCLEOTIDE SEQUENCE [LARGE SCALE GENOMIC DNA]</scope>
    <source>
        <strain evidence="5 6">ATCC 33852</strain>
    </source>
</reference>
<evidence type="ECO:0000259" key="4">
    <source>
        <dbReference type="PROSITE" id="PS01124"/>
    </source>
</evidence>
<dbReference type="InterPro" id="IPR018060">
    <property type="entry name" value="HTH_AraC"/>
</dbReference>
<dbReference type="Pfam" id="PF12833">
    <property type="entry name" value="HTH_18"/>
    <property type="match status" value="1"/>
</dbReference>
<dbReference type="GO" id="GO:0003700">
    <property type="term" value="F:DNA-binding transcription factor activity"/>
    <property type="evidence" value="ECO:0007669"/>
    <property type="project" value="InterPro"/>
</dbReference>
<dbReference type="SMART" id="SM00342">
    <property type="entry name" value="HTH_ARAC"/>
    <property type="match status" value="1"/>
</dbReference>